<evidence type="ECO:0000313" key="2">
    <source>
        <dbReference type="EMBL" id="GAA3744734.1"/>
    </source>
</evidence>
<name>A0ABP7FVC1_9ACTN</name>
<dbReference type="Proteomes" id="UP001500908">
    <property type="component" value="Unassembled WGS sequence"/>
</dbReference>
<keyword evidence="3" id="KW-1185">Reference proteome</keyword>
<feature type="compositionally biased region" description="Basic and acidic residues" evidence="1">
    <location>
        <begin position="27"/>
        <end position="36"/>
    </location>
</feature>
<feature type="compositionally biased region" description="Polar residues" evidence="1">
    <location>
        <begin position="9"/>
        <end position="18"/>
    </location>
</feature>
<proteinExistence type="predicted"/>
<organism evidence="2 3">
    <name type="scientific">Salinactinospora qingdaonensis</name>
    <dbReference type="NCBI Taxonomy" id="702744"/>
    <lineage>
        <taxon>Bacteria</taxon>
        <taxon>Bacillati</taxon>
        <taxon>Actinomycetota</taxon>
        <taxon>Actinomycetes</taxon>
        <taxon>Streptosporangiales</taxon>
        <taxon>Nocardiopsidaceae</taxon>
        <taxon>Salinactinospora</taxon>
    </lineage>
</organism>
<accession>A0ABP7FVC1</accession>
<feature type="region of interest" description="Disordered" evidence="1">
    <location>
        <begin position="82"/>
        <end position="111"/>
    </location>
</feature>
<protein>
    <submittedName>
        <fullName evidence="2">Uncharacterized protein</fullName>
    </submittedName>
</protein>
<reference evidence="3" key="1">
    <citation type="journal article" date="2019" name="Int. J. Syst. Evol. Microbiol.">
        <title>The Global Catalogue of Microorganisms (GCM) 10K type strain sequencing project: providing services to taxonomists for standard genome sequencing and annotation.</title>
        <authorList>
            <consortium name="The Broad Institute Genomics Platform"/>
            <consortium name="The Broad Institute Genome Sequencing Center for Infectious Disease"/>
            <person name="Wu L."/>
            <person name="Ma J."/>
        </authorList>
    </citation>
    <scope>NUCLEOTIDE SEQUENCE [LARGE SCALE GENOMIC DNA]</scope>
    <source>
        <strain evidence="3">JCM 17137</strain>
    </source>
</reference>
<dbReference type="EMBL" id="BAABDD010000010">
    <property type="protein sequence ID" value="GAA3744734.1"/>
    <property type="molecule type" value="Genomic_DNA"/>
</dbReference>
<gene>
    <name evidence="2" type="ORF">GCM10022402_25480</name>
</gene>
<comment type="caution">
    <text evidence="2">The sequence shown here is derived from an EMBL/GenBank/DDBJ whole genome shotgun (WGS) entry which is preliminary data.</text>
</comment>
<feature type="compositionally biased region" description="Low complexity" evidence="1">
    <location>
        <begin position="83"/>
        <end position="100"/>
    </location>
</feature>
<evidence type="ECO:0000313" key="3">
    <source>
        <dbReference type="Proteomes" id="UP001500908"/>
    </source>
</evidence>
<feature type="region of interest" description="Disordered" evidence="1">
    <location>
        <begin position="1"/>
        <end position="50"/>
    </location>
</feature>
<sequence length="111" mass="12012">MTEARENSSHQPEPSHNTGDVAYPAHPEAESKDRSHAPPVTASRNSGEMNVTYEFQVVPGQPGRELQAEQTHAIKDVLEWVLSTRSENPPSPSTPSDTAPPTNPPSDSKDS</sequence>
<evidence type="ECO:0000256" key="1">
    <source>
        <dbReference type="SAM" id="MobiDB-lite"/>
    </source>
</evidence>